<reference evidence="1 2" key="1">
    <citation type="journal article" date="2015" name="Proc. Natl. Acad. Sci. U.S.A.">
        <title>Expanded metabolic versatility of ubiquitous nitrite-oxidizing bacteria from the genus Nitrospira.</title>
        <authorList>
            <person name="Koch H."/>
            <person name="Lucker S."/>
            <person name="Albertsen M."/>
            <person name="Kitzinger K."/>
            <person name="Herbold C."/>
            <person name="Spieck E."/>
            <person name="Nielsen P.H."/>
            <person name="Wagner M."/>
            <person name="Daims H."/>
        </authorList>
    </citation>
    <scope>NUCLEOTIDE SEQUENCE [LARGE SCALE GENOMIC DNA]</scope>
    <source>
        <strain evidence="1 2">NSP M-1</strain>
    </source>
</reference>
<proteinExistence type="predicted"/>
<sequence length="140" mass="15578">MPEKFAFVKFSWNRGTVHADKCPTSTLASLVNFACHQFLAGSGFAKNEDRGIRRGDKVNLLNHRTQGVTPPDEIPETVFGHPLQLERAFSFGPRCEAGRLCIGCVVGWHKWSPAETVTVRKALPTCREGVCRKSRIPSVR</sequence>
<dbReference type="KEGG" id="nmv:NITMOv2_1668"/>
<dbReference type="AntiFam" id="ANF00077">
    <property type="entry name" value="Shadow ORF (opposite AtoC)"/>
</dbReference>
<organism evidence="1 2">
    <name type="scientific">Nitrospira moscoviensis</name>
    <dbReference type="NCBI Taxonomy" id="42253"/>
    <lineage>
        <taxon>Bacteria</taxon>
        <taxon>Pseudomonadati</taxon>
        <taxon>Nitrospirota</taxon>
        <taxon>Nitrospiria</taxon>
        <taxon>Nitrospirales</taxon>
        <taxon>Nitrospiraceae</taxon>
        <taxon>Nitrospira</taxon>
    </lineage>
</organism>
<accession>A0A0K2GAW7</accession>
<dbReference type="Proteomes" id="UP000069205">
    <property type="component" value="Chromosome"/>
</dbReference>
<dbReference type="EMBL" id="CP011801">
    <property type="protein sequence ID" value="ALA58090.1"/>
    <property type="molecule type" value="Genomic_DNA"/>
</dbReference>
<evidence type="ECO:0000313" key="2">
    <source>
        <dbReference type="Proteomes" id="UP000069205"/>
    </source>
</evidence>
<evidence type="ECO:0000313" key="1">
    <source>
        <dbReference type="EMBL" id="ALA58090.1"/>
    </source>
</evidence>
<name>A0A0K2GAW7_NITMO</name>
<keyword evidence="2" id="KW-1185">Reference proteome</keyword>
<dbReference type="AlphaFoldDB" id="A0A0K2GAW7"/>
<protein>
    <submittedName>
        <fullName evidence="1">Uncharacterized protein</fullName>
    </submittedName>
</protein>
<gene>
    <name evidence="1" type="ORF">NITMOv2_1668</name>
</gene>